<gene>
    <name evidence="2" type="ORF">PILCRDRAFT_15031</name>
</gene>
<dbReference type="AlphaFoldDB" id="A0A0C3F182"/>
<name>A0A0C3F182_PILCF</name>
<reference evidence="2 3" key="1">
    <citation type="submission" date="2014-04" db="EMBL/GenBank/DDBJ databases">
        <authorList>
            <consortium name="DOE Joint Genome Institute"/>
            <person name="Kuo A."/>
            <person name="Tarkka M."/>
            <person name="Buscot F."/>
            <person name="Kohler A."/>
            <person name="Nagy L.G."/>
            <person name="Floudas D."/>
            <person name="Copeland A."/>
            <person name="Barry K.W."/>
            <person name="Cichocki N."/>
            <person name="Veneault-Fourrey C."/>
            <person name="LaButti K."/>
            <person name="Lindquist E.A."/>
            <person name="Lipzen A."/>
            <person name="Lundell T."/>
            <person name="Morin E."/>
            <person name="Murat C."/>
            <person name="Sun H."/>
            <person name="Tunlid A."/>
            <person name="Henrissat B."/>
            <person name="Grigoriev I.V."/>
            <person name="Hibbett D.S."/>
            <person name="Martin F."/>
            <person name="Nordberg H.P."/>
            <person name="Cantor M.N."/>
            <person name="Hua S.X."/>
        </authorList>
    </citation>
    <scope>NUCLEOTIDE SEQUENCE [LARGE SCALE GENOMIC DNA]</scope>
    <source>
        <strain evidence="2 3">F 1598</strain>
    </source>
</reference>
<feature type="region of interest" description="Disordered" evidence="1">
    <location>
        <begin position="63"/>
        <end position="87"/>
    </location>
</feature>
<protein>
    <submittedName>
        <fullName evidence="2">Uncharacterized protein</fullName>
    </submittedName>
</protein>
<organism evidence="2 3">
    <name type="scientific">Piloderma croceum (strain F 1598)</name>
    <dbReference type="NCBI Taxonomy" id="765440"/>
    <lineage>
        <taxon>Eukaryota</taxon>
        <taxon>Fungi</taxon>
        <taxon>Dikarya</taxon>
        <taxon>Basidiomycota</taxon>
        <taxon>Agaricomycotina</taxon>
        <taxon>Agaricomycetes</taxon>
        <taxon>Agaricomycetidae</taxon>
        <taxon>Atheliales</taxon>
        <taxon>Atheliaceae</taxon>
        <taxon>Piloderma</taxon>
    </lineage>
</organism>
<reference evidence="3" key="2">
    <citation type="submission" date="2015-01" db="EMBL/GenBank/DDBJ databases">
        <title>Evolutionary Origins and Diversification of the Mycorrhizal Mutualists.</title>
        <authorList>
            <consortium name="DOE Joint Genome Institute"/>
            <consortium name="Mycorrhizal Genomics Consortium"/>
            <person name="Kohler A."/>
            <person name="Kuo A."/>
            <person name="Nagy L.G."/>
            <person name="Floudas D."/>
            <person name="Copeland A."/>
            <person name="Barry K.W."/>
            <person name="Cichocki N."/>
            <person name="Veneault-Fourrey C."/>
            <person name="LaButti K."/>
            <person name="Lindquist E.A."/>
            <person name="Lipzen A."/>
            <person name="Lundell T."/>
            <person name="Morin E."/>
            <person name="Murat C."/>
            <person name="Riley R."/>
            <person name="Ohm R."/>
            <person name="Sun H."/>
            <person name="Tunlid A."/>
            <person name="Henrissat B."/>
            <person name="Grigoriev I.V."/>
            <person name="Hibbett D.S."/>
            <person name="Martin F."/>
        </authorList>
    </citation>
    <scope>NUCLEOTIDE SEQUENCE [LARGE SCALE GENOMIC DNA]</scope>
    <source>
        <strain evidence="3">F 1598</strain>
    </source>
</reference>
<feature type="compositionally biased region" description="Basic and acidic residues" evidence="1">
    <location>
        <begin position="77"/>
        <end position="87"/>
    </location>
</feature>
<keyword evidence="3" id="KW-1185">Reference proteome</keyword>
<proteinExistence type="predicted"/>
<evidence type="ECO:0000313" key="2">
    <source>
        <dbReference type="EMBL" id="KIM73676.1"/>
    </source>
</evidence>
<accession>A0A0C3F182</accession>
<evidence type="ECO:0000313" key="3">
    <source>
        <dbReference type="Proteomes" id="UP000054166"/>
    </source>
</evidence>
<dbReference type="EMBL" id="KN833076">
    <property type="protein sequence ID" value="KIM73676.1"/>
    <property type="molecule type" value="Genomic_DNA"/>
</dbReference>
<sequence>MKSKGAWDLSTTINERKNIMEVTSSWDDDRLGDADVYTACDKLRSVCVNILTTLDDLLDEDEAGDSDDDFFGPNTPRESDAIETPAEKSARAIRDHADDILARVGHSSISPSELLSNLHSDIYGTHRKVEDDGFIKLYRGYSSSADYDWNASFHRYASDLHNHSNFVNSCQELRDVSLQERLKHREEILVSAQRAADGGSLLSLILRQLEAIKFASDWKIIGQQRGGKKYKGAFARSVYEARTGQPLPEPSHCSKEALAAFKTFKTRQQTLVATSCWTCTMNLALQCY</sequence>
<dbReference type="Proteomes" id="UP000054166">
    <property type="component" value="Unassembled WGS sequence"/>
</dbReference>
<dbReference type="InParanoid" id="A0A0C3F182"/>
<evidence type="ECO:0000256" key="1">
    <source>
        <dbReference type="SAM" id="MobiDB-lite"/>
    </source>
</evidence>
<dbReference type="HOGENOM" id="CLU_966805_0_0_1"/>